<dbReference type="EMBL" id="JBBHLL010000218">
    <property type="protein sequence ID" value="KAK7809232.1"/>
    <property type="molecule type" value="Genomic_DNA"/>
</dbReference>
<evidence type="ECO:0000313" key="1">
    <source>
        <dbReference type="EMBL" id="KAK7809232.1"/>
    </source>
</evidence>
<evidence type="ECO:0000313" key="2">
    <source>
        <dbReference type="Proteomes" id="UP001488838"/>
    </source>
</evidence>
<dbReference type="Pfam" id="PF10154">
    <property type="entry name" value="Fy-3"/>
    <property type="match status" value="1"/>
</dbReference>
<accession>A0AAW0I495</accession>
<dbReference type="GO" id="GO:0005737">
    <property type="term" value="C:cytoplasm"/>
    <property type="evidence" value="ECO:0007669"/>
    <property type="project" value="TreeGrafter"/>
</dbReference>
<sequence length="149" mass="17511">MKKNRERFYNKEREFVYKFKVGNERFELRVPLKFPVDENVSHLHGCLMLLHNLPCFIESDLKEALSRFVEEESLRDHDREAEAPLEAVKLREVDVHQLAKVYAETTLEHARPEERNGAEDFADVNHDLIHSPASETLLNLEHNYLASKK</sequence>
<dbReference type="AlphaFoldDB" id="A0AAW0I495"/>
<comment type="caution">
    <text evidence="1">The sequence shown here is derived from an EMBL/GenBank/DDBJ whole genome shotgun (WGS) entry which is preliminary data.</text>
</comment>
<reference evidence="1 2" key="1">
    <citation type="journal article" date="2023" name="bioRxiv">
        <title>Conserved and derived expression patterns and positive selection on dental genes reveal complex evolutionary context of ever-growing rodent molars.</title>
        <authorList>
            <person name="Calamari Z.T."/>
            <person name="Song A."/>
            <person name="Cohen E."/>
            <person name="Akter M."/>
            <person name="Roy R.D."/>
            <person name="Hallikas O."/>
            <person name="Christensen M.M."/>
            <person name="Li P."/>
            <person name="Marangoni P."/>
            <person name="Jernvall J."/>
            <person name="Klein O.D."/>
        </authorList>
    </citation>
    <scope>NUCLEOTIDE SEQUENCE [LARGE SCALE GENOMIC DNA]</scope>
    <source>
        <strain evidence="1">V071</strain>
    </source>
</reference>
<gene>
    <name evidence="1" type="ORF">U0070_025641</name>
</gene>
<name>A0AAW0I495_MYOGA</name>
<dbReference type="InterPro" id="IPR019311">
    <property type="entry name" value="Fy-3"/>
</dbReference>
<keyword evidence="2" id="KW-1185">Reference proteome</keyword>
<organism evidence="1 2">
    <name type="scientific">Myodes glareolus</name>
    <name type="common">Bank vole</name>
    <name type="synonym">Clethrionomys glareolus</name>
    <dbReference type="NCBI Taxonomy" id="447135"/>
    <lineage>
        <taxon>Eukaryota</taxon>
        <taxon>Metazoa</taxon>
        <taxon>Chordata</taxon>
        <taxon>Craniata</taxon>
        <taxon>Vertebrata</taxon>
        <taxon>Euteleostomi</taxon>
        <taxon>Mammalia</taxon>
        <taxon>Eutheria</taxon>
        <taxon>Euarchontoglires</taxon>
        <taxon>Glires</taxon>
        <taxon>Rodentia</taxon>
        <taxon>Myomorpha</taxon>
        <taxon>Muroidea</taxon>
        <taxon>Cricetidae</taxon>
        <taxon>Arvicolinae</taxon>
        <taxon>Myodes</taxon>
    </lineage>
</organism>
<dbReference type="GO" id="GO:0043304">
    <property type="term" value="P:regulation of mast cell degranulation"/>
    <property type="evidence" value="ECO:0007669"/>
    <property type="project" value="TreeGrafter"/>
</dbReference>
<dbReference type="Proteomes" id="UP001488838">
    <property type="component" value="Unassembled WGS sequence"/>
</dbReference>
<dbReference type="PANTHER" id="PTHR16525:SF0">
    <property type="entry name" value="PROTEIN C12ORF4"/>
    <property type="match status" value="1"/>
</dbReference>
<proteinExistence type="predicted"/>
<dbReference type="PANTHER" id="PTHR16525">
    <property type="entry name" value="PROTEIN C12ORF4"/>
    <property type="match status" value="1"/>
</dbReference>
<protein>
    <submittedName>
        <fullName evidence="1">Uncharacterized protein</fullName>
    </submittedName>
</protein>